<evidence type="ECO:0000313" key="1">
    <source>
        <dbReference type="EMBL" id="KUM47038.1"/>
    </source>
</evidence>
<keyword evidence="1" id="KW-0496">Mitochondrion</keyword>
<dbReference type="AlphaFoldDB" id="A0A101LXM3"/>
<sequence length="62" mass="6776">MGSGVIVPPTAQKGTILLHRSGQVLMNPRFGLLLVCASPGLFSPVWSSSLPHLLDQFYTRPW</sequence>
<reference evidence="1" key="1">
    <citation type="journal article" date="2015" name="Genome Biol. Evol.">
        <title>Organellar Genomes of White Spruce (Picea glauca): Assembly and Annotation.</title>
        <authorList>
            <person name="Jackman S.D."/>
            <person name="Warren R.L."/>
            <person name="Gibb E.A."/>
            <person name="Vandervalk B.P."/>
            <person name="Mohamadi H."/>
            <person name="Chu J."/>
            <person name="Raymond A."/>
            <person name="Pleasance S."/>
            <person name="Coope R."/>
            <person name="Wildung M.R."/>
            <person name="Ritland C.E."/>
            <person name="Bousquet J."/>
            <person name="Jones S.J."/>
            <person name="Bohlmann J."/>
            <person name="Birol I."/>
        </authorList>
    </citation>
    <scope>NUCLEOTIDE SEQUENCE [LARGE SCALE GENOMIC DNA]</scope>
    <source>
        <tissue evidence="1">Flushing bud</tissue>
    </source>
</reference>
<accession>A0A101LXM3</accession>
<geneLocation type="mitochondrion" evidence="1"/>
<gene>
    <name evidence="1" type="ORF">ABT39_MTgene6044</name>
</gene>
<protein>
    <submittedName>
        <fullName evidence="1">Uncharacterized protein</fullName>
    </submittedName>
</protein>
<organism evidence="1">
    <name type="scientific">Picea glauca</name>
    <name type="common">White spruce</name>
    <name type="synonym">Pinus glauca</name>
    <dbReference type="NCBI Taxonomy" id="3330"/>
    <lineage>
        <taxon>Eukaryota</taxon>
        <taxon>Viridiplantae</taxon>
        <taxon>Streptophyta</taxon>
        <taxon>Embryophyta</taxon>
        <taxon>Tracheophyta</taxon>
        <taxon>Spermatophyta</taxon>
        <taxon>Pinopsida</taxon>
        <taxon>Pinidae</taxon>
        <taxon>Conifers I</taxon>
        <taxon>Pinales</taxon>
        <taxon>Pinaceae</taxon>
        <taxon>Picea</taxon>
    </lineage>
</organism>
<dbReference type="EMBL" id="LKAM01000008">
    <property type="protein sequence ID" value="KUM47038.1"/>
    <property type="molecule type" value="Genomic_DNA"/>
</dbReference>
<comment type="caution">
    <text evidence="1">The sequence shown here is derived from an EMBL/GenBank/DDBJ whole genome shotgun (WGS) entry which is preliminary data.</text>
</comment>
<name>A0A101LXM3_PICGL</name>
<proteinExistence type="predicted"/>